<sequence length="378" mass="44477">MCCILCFNKFLSQISSWSNSIASQIFIQNTQMLTLPPQNSIYSMTPQNLTDQEAFHDKWLFGFEEQNPFLPTFEYLNTVFPQKKIKKEEEIICQNKELFNVNQSKSIYLSKITQLIDTEITPKHTKRNGEKWKRKMKQTGDSSEEPYGANTHQLKLARNRQSARDSRKRKKIYIELLENKVEELTQEMLRLQATIANQNNYINYCAKIPSMIKEFHMNYQNQLVNLKHSPCQAQLKILDQEFGVQSIRRIELCNSFFNTLMDHAIPNDLKKIMESAMKGSDFFNEQDPSYKTNPKNTLKETQKKFIDETKRLEFYMFDMAKNFEKVRQQSFTLEQLKQEALKDIAPKTFAQYLVNMNSELQANVIKEEDEELSSLQSP</sequence>
<reference evidence="10" key="1">
    <citation type="submission" date="2021-01" db="EMBL/GenBank/DDBJ databases">
        <authorList>
            <consortium name="Genoscope - CEA"/>
            <person name="William W."/>
        </authorList>
    </citation>
    <scope>NUCLEOTIDE SEQUENCE</scope>
</reference>
<evidence type="ECO:0000256" key="2">
    <source>
        <dbReference type="ARBA" id="ARBA00007163"/>
    </source>
</evidence>
<evidence type="ECO:0000256" key="6">
    <source>
        <dbReference type="ARBA" id="ARBA00023242"/>
    </source>
</evidence>
<dbReference type="InterPro" id="IPR004827">
    <property type="entry name" value="bZIP"/>
</dbReference>
<evidence type="ECO:0000256" key="8">
    <source>
        <dbReference type="SAM" id="MobiDB-lite"/>
    </source>
</evidence>
<comment type="subcellular location">
    <subcellularLocation>
        <location evidence="1">Nucleus</location>
    </subcellularLocation>
</comment>
<dbReference type="PANTHER" id="PTHR47416:SF8">
    <property type="entry name" value="BASIC-LEUCINE ZIPPER TRANSCRIPTION FACTOR E-RELATED"/>
    <property type="match status" value="1"/>
</dbReference>
<evidence type="ECO:0000256" key="1">
    <source>
        <dbReference type="ARBA" id="ARBA00004123"/>
    </source>
</evidence>
<organism evidence="10 11">
    <name type="scientific">Paramecium sonneborni</name>
    <dbReference type="NCBI Taxonomy" id="65129"/>
    <lineage>
        <taxon>Eukaryota</taxon>
        <taxon>Sar</taxon>
        <taxon>Alveolata</taxon>
        <taxon>Ciliophora</taxon>
        <taxon>Intramacronucleata</taxon>
        <taxon>Oligohymenophorea</taxon>
        <taxon>Peniculida</taxon>
        <taxon>Parameciidae</taxon>
        <taxon>Paramecium</taxon>
    </lineage>
</organism>
<dbReference type="GO" id="GO:0003677">
    <property type="term" value="F:DNA binding"/>
    <property type="evidence" value="ECO:0007669"/>
    <property type="project" value="UniProtKB-KW"/>
</dbReference>
<keyword evidence="4" id="KW-0238">DNA-binding</keyword>
<dbReference type="PANTHER" id="PTHR47416">
    <property type="entry name" value="BASIC-LEUCINE ZIPPER TRANSCRIPTION FACTOR F-RELATED"/>
    <property type="match status" value="1"/>
</dbReference>
<evidence type="ECO:0000313" key="10">
    <source>
        <dbReference type="EMBL" id="CAD8058112.1"/>
    </source>
</evidence>
<feature type="domain" description="BZIP" evidence="9">
    <location>
        <begin position="155"/>
        <end position="196"/>
    </location>
</feature>
<keyword evidence="6" id="KW-0539">Nucleus</keyword>
<gene>
    <name evidence="10" type="ORF">PSON_ATCC_30995.1.T0120036</name>
</gene>
<keyword evidence="11" id="KW-1185">Reference proteome</keyword>
<dbReference type="Proteomes" id="UP000692954">
    <property type="component" value="Unassembled WGS sequence"/>
</dbReference>
<dbReference type="SMART" id="SM00338">
    <property type="entry name" value="BRLZ"/>
    <property type="match status" value="1"/>
</dbReference>
<feature type="coiled-coil region" evidence="7">
    <location>
        <begin position="167"/>
        <end position="201"/>
    </location>
</feature>
<evidence type="ECO:0000256" key="3">
    <source>
        <dbReference type="ARBA" id="ARBA00023015"/>
    </source>
</evidence>
<dbReference type="EMBL" id="CAJJDN010000012">
    <property type="protein sequence ID" value="CAD8058112.1"/>
    <property type="molecule type" value="Genomic_DNA"/>
</dbReference>
<protein>
    <recommendedName>
        <fullName evidence="9">BZIP domain-containing protein</fullName>
    </recommendedName>
</protein>
<comment type="caution">
    <text evidence="10">The sequence shown here is derived from an EMBL/GenBank/DDBJ whole genome shotgun (WGS) entry which is preliminary data.</text>
</comment>
<feature type="region of interest" description="Disordered" evidence="8">
    <location>
        <begin position="125"/>
        <end position="149"/>
    </location>
</feature>
<accession>A0A8S1KXI3</accession>
<dbReference type="GO" id="GO:0003700">
    <property type="term" value="F:DNA-binding transcription factor activity"/>
    <property type="evidence" value="ECO:0007669"/>
    <property type="project" value="InterPro"/>
</dbReference>
<dbReference type="Pfam" id="PF00170">
    <property type="entry name" value="bZIP_1"/>
    <property type="match status" value="1"/>
</dbReference>
<keyword evidence="7" id="KW-0175">Coiled coil</keyword>
<keyword evidence="5" id="KW-0804">Transcription</keyword>
<keyword evidence="3" id="KW-0805">Transcription regulation</keyword>
<evidence type="ECO:0000256" key="7">
    <source>
        <dbReference type="SAM" id="Coils"/>
    </source>
</evidence>
<evidence type="ECO:0000259" key="9">
    <source>
        <dbReference type="PROSITE" id="PS50217"/>
    </source>
</evidence>
<dbReference type="CDD" id="cd14811">
    <property type="entry name" value="bZIP_u2"/>
    <property type="match status" value="1"/>
</dbReference>
<proteinExistence type="inferred from homology"/>
<name>A0A8S1KXI3_9CILI</name>
<evidence type="ECO:0000256" key="4">
    <source>
        <dbReference type="ARBA" id="ARBA00023125"/>
    </source>
</evidence>
<evidence type="ECO:0000313" key="11">
    <source>
        <dbReference type="Proteomes" id="UP000692954"/>
    </source>
</evidence>
<dbReference type="PROSITE" id="PS50217">
    <property type="entry name" value="BZIP"/>
    <property type="match status" value="1"/>
</dbReference>
<dbReference type="AlphaFoldDB" id="A0A8S1KXI3"/>
<comment type="similarity">
    <text evidence="2">Belongs to the bZIP family.</text>
</comment>
<dbReference type="OrthoDB" id="674948at2759"/>
<dbReference type="GO" id="GO:0005634">
    <property type="term" value="C:nucleus"/>
    <property type="evidence" value="ECO:0007669"/>
    <property type="project" value="UniProtKB-SubCell"/>
</dbReference>
<evidence type="ECO:0000256" key="5">
    <source>
        <dbReference type="ARBA" id="ARBA00023163"/>
    </source>
</evidence>